<evidence type="ECO:0008006" key="4">
    <source>
        <dbReference type="Google" id="ProtNLM"/>
    </source>
</evidence>
<accession>A0ABN6EFE7</accession>
<keyword evidence="1" id="KW-0732">Signal</keyword>
<protein>
    <recommendedName>
        <fullName evidence="4">Lipocalin-like domain-containing protein</fullName>
    </recommendedName>
</protein>
<feature type="chain" id="PRO_5046572461" description="Lipocalin-like domain-containing protein" evidence="1">
    <location>
        <begin position="24"/>
        <end position="108"/>
    </location>
</feature>
<reference evidence="2 3" key="1">
    <citation type="journal article" date="2022" name="Int. J. Syst. Evol. Microbiol.">
        <title>Prevotella herbatica sp. nov., a plant polysaccharide-decomposing anaerobic bacterium isolated from a methanogenic reactor.</title>
        <authorList>
            <person name="Uek A."/>
            <person name="Tonouchi A."/>
            <person name="Kaku N."/>
            <person name="Ueki K."/>
        </authorList>
    </citation>
    <scope>NUCLEOTIDE SEQUENCE [LARGE SCALE GENOMIC DNA]</scope>
    <source>
        <strain evidence="2 3">WR041</strain>
    </source>
</reference>
<sequence length="108" mass="12587">MKRLTTILTLIITALLSFTFTSCDPDAEVAYYMDGTWKGNIYVSSEYDGMVYKAAYSEVEFDSGYNSGDGYWIDYYSNSPYDYVANHITWVVRDQNIYIYILEKKTRI</sequence>
<gene>
    <name evidence="2" type="ORF">prwr041_05200</name>
</gene>
<keyword evidence="3" id="KW-1185">Reference proteome</keyword>
<evidence type="ECO:0000313" key="2">
    <source>
        <dbReference type="EMBL" id="BCS84627.1"/>
    </source>
</evidence>
<dbReference type="RefSeq" id="WP_317194521.1">
    <property type="nucleotide sequence ID" value="NZ_AP024484.1"/>
</dbReference>
<evidence type="ECO:0000256" key="1">
    <source>
        <dbReference type="SAM" id="SignalP"/>
    </source>
</evidence>
<evidence type="ECO:0000313" key="3">
    <source>
        <dbReference type="Proteomes" id="UP001319045"/>
    </source>
</evidence>
<organism evidence="2 3">
    <name type="scientific">Prevotella herbatica</name>
    <dbReference type="NCBI Taxonomy" id="2801997"/>
    <lineage>
        <taxon>Bacteria</taxon>
        <taxon>Pseudomonadati</taxon>
        <taxon>Bacteroidota</taxon>
        <taxon>Bacteroidia</taxon>
        <taxon>Bacteroidales</taxon>
        <taxon>Prevotellaceae</taxon>
        <taxon>Prevotella</taxon>
    </lineage>
</organism>
<dbReference type="EMBL" id="AP024484">
    <property type="protein sequence ID" value="BCS84627.1"/>
    <property type="molecule type" value="Genomic_DNA"/>
</dbReference>
<dbReference type="Proteomes" id="UP001319045">
    <property type="component" value="Chromosome"/>
</dbReference>
<feature type="signal peptide" evidence="1">
    <location>
        <begin position="1"/>
        <end position="23"/>
    </location>
</feature>
<name>A0ABN6EFE7_9BACT</name>
<dbReference type="PROSITE" id="PS51257">
    <property type="entry name" value="PROKAR_LIPOPROTEIN"/>
    <property type="match status" value="1"/>
</dbReference>
<proteinExistence type="predicted"/>